<dbReference type="PROSITE" id="PS51379">
    <property type="entry name" value="4FE4S_FER_2"/>
    <property type="match status" value="2"/>
</dbReference>
<feature type="compositionally biased region" description="Polar residues" evidence="5">
    <location>
        <begin position="110"/>
        <end position="120"/>
    </location>
</feature>
<dbReference type="GO" id="GO:0051539">
    <property type="term" value="F:4 iron, 4 sulfur cluster binding"/>
    <property type="evidence" value="ECO:0007669"/>
    <property type="project" value="UniProtKB-KW"/>
</dbReference>
<feature type="region of interest" description="Disordered" evidence="5">
    <location>
        <begin position="84"/>
        <end position="120"/>
    </location>
</feature>
<dbReference type="PANTHER" id="PTHR24960">
    <property type="entry name" value="PHOTOSYSTEM I IRON-SULFUR CENTER-RELATED"/>
    <property type="match status" value="1"/>
</dbReference>
<dbReference type="EMBL" id="PCPH01000002">
    <property type="protein sequence ID" value="PRB90686.1"/>
    <property type="molecule type" value="Genomic_DNA"/>
</dbReference>
<proteinExistence type="predicted"/>
<dbReference type="OrthoDB" id="672238at2"/>
<organism evidence="7 10">
    <name type="scientific">Chryseobacterium culicis</name>
    <dbReference type="NCBI Taxonomy" id="680127"/>
    <lineage>
        <taxon>Bacteria</taxon>
        <taxon>Pseudomonadati</taxon>
        <taxon>Bacteroidota</taxon>
        <taxon>Flavobacteriia</taxon>
        <taxon>Flavobacteriales</taxon>
        <taxon>Weeksellaceae</taxon>
        <taxon>Chryseobacterium group</taxon>
        <taxon>Chryseobacterium</taxon>
    </lineage>
</organism>
<keyword evidence="9" id="KW-1185">Reference proteome</keyword>
<keyword evidence="2" id="KW-0479">Metal-binding</keyword>
<dbReference type="Gene3D" id="3.30.70.20">
    <property type="match status" value="2"/>
</dbReference>
<sequence length="312" mass="33410">MSFIIGEKILVQGEHCIECTMCVPECPEQAIDDTEMYLDVGGYVSLKGVTISINVEKCIGCGDCIPVCPTSVFSYLNEPNPGGNNGGGTIGGGGQPGQDGEDKDPCLQAAQPSAHATQLSQTDAFNNAFSTIGGINDGKEHGYVLGSQNGAIISTDVQHGGPNNMTLNHNFENPVGSIHIHPANDSPPSVGDVYSLINAYNGHNTYSTYYVMNPDGTVYALVVTDPAAMNQFLQNHPSTQISGFAPNFPPPLFDDWNDFDGNWEMSLSHILDKYDAGMALLKRDNQGNFRKIKIDTKKNPDGTSTNTQTNCP</sequence>
<feature type="region of interest" description="Disordered" evidence="5">
    <location>
        <begin position="291"/>
        <end position="312"/>
    </location>
</feature>
<evidence type="ECO:0000313" key="8">
    <source>
        <dbReference type="EMBL" id="PRB90686.1"/>
    </source>
</evidence>
<evidence type="ECO:0000256" key="5">
    <source>
        <dbReference type="SAM" id="MobiDB-lite"/>
    </source>
</evidence>
<keyword evidence="1" id="KW-0004">4Fe-4S</keyword>
<feature type="compositionally biased region" description="Gly residues" evidence="5">
    <location>
        <begin position="84"/>
        <end position="97"/>
    </location>
</feature>
<evidence type="ECO:0000256" key="1">
    <source>
        <dbReference type="ARBA" id="ARBA00022485"/>
    </source>
</evidence>
<dbReference type="Proteomes" id="UP000238325">
    <property type="component" value="Unassembled WGS sequence"/>
</dbReference>
<evidence type="ECO:0000313" key="10">
    <source>
        <dbReference type="Proteomes" id="UP000238534"/>
    </source>
</evidence>
<evidence type="ECO:0000259" key="6">
    <source>
        <dbReference type="PROSITE" id="PS51379"/>
    </source>
</evidence>
<dbReference type="Pfam" id="PF12838">
    <property type="entry name" value="Fer4_7"/>
    <property type="match status" value="1"/>
</dbReference>
<feature type="domain" description="4Fe-4S ferredoxin-type" evidence="6">
    <location>
        <begin position="49"/>
        <end position="78"/>
    </location>
</feature>
<dbReference type="PROSITE" id="PS00198">
    <property type="entry name" value="4FE4S_FER_1"/>
    <property type="match status" value="1"/>
</dbReference>
<dbReference type="SUPFAM" id="SSF54862">
    <property type="entry name" value="4Fe-4S ferredoxins"/>
    <property type="match status" value="1"/>
</dbReference>
<evidence type="ECO:0000256" key="2">
    <source>
        <dbReference type="ARBA" id="ARBA00022723"/>
    </source>
</evidence>
<dbReference type="RefSeq" id="WP_105682096.1">
    <property type="nucleotide sequence ID" value="NZ_JBBGZD010000001.1"/>
</dbReference>
<keyword evidence="3" id="KW-0408">Iron</keyword>
<reference evidence="9 10" key="1">
    <citation type="submission" date="2017-09" db="EMBL/GenBank/DDBJ databases">
        <title>Genomic, metabolic, and phenotypic characteristics of bacterial isolates from the natural microbiome of the model nematode Caenorhabditis elegans.</title>
        <authorList>
            <person name="Zimmermann J."/>
            <person name="Obeng N."/>
            <person name="Yang W."/>
            <person name="Obeng O."/>
            <person name="Kissoyan K."/>
            <person name="Pees B."/>
            <person name="Dirksen P."/>
            <person name="Hoppner M."/>
            <person name="Franke A."/>
            <person name="Rosenstiel P."/>
            <person name="Leippe M."/>
            <person name="Dierking K."/>
            <person name="Kaleta C."/>
            <person name="Schulenburg H."/>
        </authorList>
    </citation>
    <scope>NUCLEOTIDE SEQUENCE [LARGE SCALE GENOMIC DNA]</scope>
    <source>
        <strain evidence="7 10">MYb25</strain>
        <strain evidence="8 9">MYb44</strain>
    </source>
</reference>
<evidence type="ECO:0000256" key="3">
    <source>
        <dbReference type="ARBA" id="ARBA00023004"/>
    </source>
</evidence>
<dbReference type="InterPro" id="IPR017900">
    <property type="entry name" value="4Fe4S_Fe_S_CS"/>
</dbReference>
<comment type="caution">
    <text evidence="7">The sequence shown here is derived from an EMBL/GenBank/DDBJ whole genome shotgun (WGS) entry which is preliminary data.</text>
</comment>
<dbReference type="InterPro" id="IPR050157">
    <property type="entry name" value="PSI_iron-sulfur_center"/>
</dbReference>
<evidence type="ECO:0000313" key="7">
    <source>
        <dbReference type="EMBL" id="PRB85593.1"/>
    </source>
</evidence>
<gene>
    <name evidence="7" type="ORF">CQ022_04855</name>
    <name evidence="8" type="ORF">CQ033_08135</name>
</gene>
<keyword evidence="4" id="KW-0411">Iron-sulfur</keyword>
<accession>A0A2S9CYI6</accession>
<dbReference type="PANTHER" id="PTHR24960:SF79">
    <property type="entry name" value="PHOTOSYSTEM I IRON-SULFUR CENTER"/>
    <property type="match status" value="1"/>
</dbReference>
<evidence type="ECO:0000313" key="9">
    <source>
        <dbReference type="Proteomes" id="UP000238325"/>
    </source>
</evidence>
<dbReference type="AlphaFoldDB" id="A0A2S9CYI6"/>
<dbReference type="EMBL" id="PCPP01000001">
    <property type="protein sequence ID" value="PRB85593.1"/>
    <property type="molecule type" value="Genomic_DNA"/>
</dbReference>
<name>A0A2S9CYI6_CHRCI</name>
<dbReference type="InterPro" id="IPR017896">
    <property type="entry name" value="4Fe4S_Fe-S-bd"/>
</dbReference>
<protein>
    <recommendedName>
        <fullName evidence="6">4Fe-4S ferredoxin-type domain-containing protein</fullName>
    </recommendedName>
</protein>
<dbReference type="Proteomes" id="UP000238534">
    <property type="component" value="Unassembled WGS sequence"/>
</dbReference>
<evidence type="ECO:0000256" key="4">
    <source>
        <dbReference type="ARBA" id="ARBA00023014"/>
    </source>
</evidence>
<dbReference type="GO" id="GO:0046872">
    <property type="term" value="F:metal ion binding"/>
    <property type="evidence" value="ECO:0007669"/>
    <property type="project" value="UniProtKB-KW"/>
</dbReference>
<feature type="domain" description="4Fe-4S ferredoxin-type" evidence="6">
    <location>
        <begin position="7"/>
        <end position="36"/>
    </location>
</feature>
<feature type="compositionally biased region" description="Polar residues" evidence="5">
    <location>
        <begin position="301"/>
        <end position="312"/>
    </location>
</feature>